<feature type="transmembrane region" description="Helical" evidence="4">
    <location>
        <begin position="110"/>
        <end position="129"/>
    </location>
</feature>
<evidence type="ECO:0000313" key="5">
    <source>
        <dbReference type="EMBL" id="KAJ6744424.1"/>
    </source>
</evidence>
<dbReference type="SMART" id="SM00028">
    <property type="entry name" value="TPR"/>
    <property type="match status" value="1"/>
</dbReference>
<evidence type="ECO:0000313" key="6">
    <source>
        <dbReference type="Proteomes" id="UP001151532"/>
    </source>
</evidence>
<comment type="caution">
    <text evidence="5">The sequence shown here is derived from an EMBL/GenBank/DDBJ whole genome shotgun (WGS) entry which is preliminary data.</text>
</comment>
<dbReference type="SUPFAM" id="SSF48452">
    <property type="entry name" value="TPR-like"/>
    <property type="match status" value="1"/>
</dbReference>
<evidence type="ECO:0000256" key="4">
    <source>
        <dbReference type="SAM" id="Phobius"/>
    </source>
</evidence>
<dbReference type="EMBL" id="JAPFFK010000009">
    <property type="protein sequence ID" value="KAJ6744424.1"/>
    <property type="molecule type" value="Genomic_DNA"/>
</dbReference>
<dbReference type="PROSITE" id="PS50005">
    <property type="entry name" value="TPR"/>
    <property type="match status" value="1"/>
</dbReference>
<reference evidence="5" key="1">
    <citation type="submission" date="2022-11" db="EMBL/GenBank/DDBJ databases">
        <authorList>
            <person name="Hyden B.L."/>
            <person name="Feng K."/>
            <person name="Yates T."/>
            <person name="Jawdy S."/>
            <person name="Smart L.B."/>
            <person name="Muchero W."/>
        </authorList>
    </citation>
    <scope>NUCLEOTIDE SEQUENCE</scope>
    <source>
        <tissue evidence="5">Shoot tip</tissue>
    </source>
</reference>
<protein>
    <submittedName>
        <fullName evidence="5">Uncharacterized protein</fullName>
    </submittedName>
</protein>
<sequence>MAVRTCRSASYAVICGVHWVMLQMMIAVIKKPLKFQTISLHEPSDLLLVVLTIEGTMKHLKSCGAALALNSLYPDGWFALGSAALKAKDVDKALVGFTKAVQFDPENGEAWNNIACLYVIFTSVILLFVHPKLTLSLSLTVSKSPANKDANYQ</sequence>
<name>A0A9Q0V945_SALPP</name>
<organism evidence="5 6">
    <name type="scientific">Salix purpurea</name>
    <name type="common">Purple osier willow</name>
    <dbReference type="NCBI Taxonomy" id="77065"/>
    <lineage>
        <taxon>Eukaryota</taxon>
        <taxon>Viridiplantae</taxon>
        <taxon>Streptophyta</taxon>
        <taxon>Embryophyta</taxon>
        <taxon>Tracheophyta</taxon>
        <taxon>Spermatophyta</taxon>
        <taxon>Magnoliopsida</taxon>
        <taxon>eudicotyledons</taxon>
        <taxon>Gunneridae</taxon>
        <taxon>Pentapetalae</taxon>
        <taxon>rosids</taxon>
        <taxon>fabids</taxon>
        <taxon>Malpighiales</taxon>
        <taxon>Salicaceae</taxon>
        <taxon>Saliceae</taxon>
        <taxon>Salix</taxon>
    </lineage>
</organism>
<accession>A0A9Q0V945</accession>
<keyword evidence="4" id="KW-0812">Transmembrane</keyword>
<keyword evidence="4" id="KW-0472">Membrane</keyword>
<dbReference type="Proteomes" id="UP001151532">
    <property type="component" value="Chromosome 19"/>
</dbReference>
<keyword evidence="4" id="KW-1133">Transmembrane helix</keyword>
<feature type="transmembrane region" description="Helical" evidence="4">
    <location>
        <begin position="9"/>
        <end position="29"/>
    </location>
</feature>
<keyword evidence="6" id="KW-1185">Reference proteome</keyword>
<dbReference type="InterPro" id="IPR044244">
    <property type="entry name" value="TTC27/Emw1"/>
</dbReference>
<dbReference type="InterPro" id="IPR011990">
    <property type="entry name" value="TPR-like_helical_dom_sf"/>
</dbReference>
<dbReference type="PANTHER" id="PTHR16193">
    <property type="entry name" value="TETRATRICOPEPTIDE REPEAT PROTEIN 27"/>
    <property type="match status" value="1"/>
</dbReference>
<dbReference type="Gene3D" id="1.25.40.10">
    <property type="entry name" value="Tetratricopeptide repeat domain"/>
    <property type="match status" value="1"/>
</dbReference>
<evidence type="ECO:0000256" key="2">
    <source>
        <dbReference type="ARBA" id="ARBA00022803"/>
    </source>
</evidence>
<dbReference type="InterPro" id="IPR019734">
    <property type="entry name" value="TPR_rpt"/>
</dbReference>
<evidence type="ECO:0000256" key="3">
    <source>
        <dbReference type="PROSITE-ProRule" id="PRU00339"/>
    </source>
</evidence>
<reference evidence="5" key="2">
    <citation type="journal article" date="2023" name="Int. J. Mol. Sci.">
        <title>De Novo Assembly and Annotation of 11 Diverse Shrub Willow (Salix) Genomes Reveals Novel Gene Organization in Sex-Linked Regions.</title>
        <authorList>
            <person name="Hyden B."/>
            <person name="Feng K."/>
            <person name="Yates T.B."/>
            <person name="Jawdy S."/>
            <person name="Cereghino C."/>
            <person name="Smart L.B."/>
            <person name="Muchero W."/>
        </authorList>
    </citation>
    <scope>NUCLEOTIDE SEQUENCE</scope>
    <source>
        <tissue evidence="5">Shoot tip</tissue>
    </source>
</reference>
<feature type="repeat" description="TPR" evidence="3">
    <location>
        <begin position="74"/>
        <end position="107"/>
    </location>
</feature>
<proteinExistence type="predicted"/>
<dbReference type="OrthoDB" id="1936594at2759"/>
<dbReference type="PANTHER" id="PTHR16193:SF0">
    <property type="entry name" value="TETRATRICOPEPTIDE REPEAT PROTEIN 27"/>
    <property type="match status" value="1"/>
</dbReference>
<keyword evidence="1" id="KW-0677">Repeat</keyword>
<dbReference type="AlphaFoldDB" id="A0A9Q0V945"/>
<evidence type="ECO:0000256" key="1">
    <source>
        <dbReference type="ARBA" id="ARBA00022737"/>
    </source>
</evidence>
<keyword evidence="2 3" id="KW-0802">TPR repeat</keyword>
<gene>
    <name evidence="5" type="ORF">OIU79_030700</name>
</gene>